<feature type="transmembrane region" description="Helical" evidence="1">
    <location>
        <begin position="121"/>
        <end position="138"/>
    </location>
</feature>
<evidence type="ECO:0000313" key="2">
    <source>
        <dbReference type="EMBL" id="SON56922.1"/>
    </source>
</evidence>
<keyword evidence="1" id="KW-1133">Transmembrane helix</keyword>
<protein>
    <submittedName>
        <fullName evidence="2">Uncharacterized protein</fullName>
    </submittedName>
</protein>
<gene>
    <name evidence="2" type="ORF">HDIA_3381</name>
</gene>
<dbReference type="EMBL" id="LT960614">
    <property type="protein sequence ID" value="SON56922.1"/>
    <property type="molecule type" value="Genomic_DNA"/>
</dbReference>
<dbReference type="OrthoDB" id="7593905at2"/>
<name>A0A2C9D9D5_9HYPH</name>
<keyword evidence="1" id="KW-0812">Transmembrane</keyword>
<feature type="transmembrane region" description="Helical" evidence="1">
    <location>
        <begin position="158"/>
        <end position="176"/>
    </location>
</feature>
<evidence type="ECO:0000256" key="1">
    <source>
        <dbReference type="SAM" id="Phobius"/>
    </source>
</evidence>
<organism evidence="2 3">
    <name type="scientific">Hartmannibacter diazotrophicus</name>
    <dbReference type="NCBI Taxonomy" id="1482074"/>
    <lineage>
        <taxon>Bacteria</taxon>
        <taxon>Pseudomonadati</taxon>
        <taxon>Pseudomonadota</taxon>
        <taxon>Alphaproteobacteria</taxon>
        <taxon>Hyphomicrobiales</taxon>
        <taxon>Pleomorphomonadaceae</taxon>
        <taxon>Hartmannibacter</taxon>
    </lineage>
</organism>
<keyword evidence="3" id="KW-1185">Reference proteome</keyword>
<reference evidence="3" key="1">
    <citation type="submission" date="2017-09" db="EMBL/GenBank/DDBJ databases">
        <title>Genome sequence of Nannocystis excedens DSM 71.</title>
        <authorList>
            <person name="Blom J."/>
        </authorList>
    </citation>
    <scope>NUCLEOTIDE SEQUENCE [LARGE SCALE GENOMIC DNA]</scope>
    <source>
        <strain evidence="3">type strain: E19</strain>
    </source>
</reference>
<evidence type="ECO:0000313" key="3">
    <source>
        <dbReference type="Proteomes" id="UP000223606"/>
    </source>
</evidence>
<keyword evidence="1" id="KW-0472">Membrane</keyword>
<dbReference type="AlphaFoldDB" id="A0A2C9D9D5"/>
<dbReference type="Proteomes" id="UP000223606">
    <property type="component" value="Chromosome 1"/>
</dbReference>
<dbReference type="RefSeq" id="WP_099557249.1">
    <property type="nucleotide sequence ID" value="NZ_LT960614.1"/>
</dbReference>
<feature type="transmembrane region" description="Helical" evidence="1">
    <location>
        <begin position="47"/>
        <end position="66"/>
    </location>
</feature>
<sequence>MRSAEWLRDSVTPADPLQRASHRLSLAIAANKPFYPFYFVFMVGDDAWASLWTMLSMPIFLTIPLLGRRWPTLARVLVPLIGMVDTIFITKLFGEASGTELFLAPCVMIAALSFRHRERHWAVGLAGFAFVAFAVLHGRFGEPLAELDPQALHRLFELNAYSVASLLFLVTWLFAGQAEASGTARRT</sequence>
<proteinExistence type="predicted"/>
<dbReference type="KEGG" id="hdi:HDIA_3381"/>
<feature type="transmembrane region" description="Helical" evidence="1">
    <location>
        <begin position="96"/>
        <end position="114"/>
    </location>
</feature>
<accession>A0A2C9D9D5</accession>